<sequence>MHQCTCLSPSQEHLSPHHAHGHCYLYCPSPQNVWYHLIAYSCTQSQI</sequence>
<reference evidence="1" key="1">
    <citation type="submission" date="2014-11" db="EMBL/GenBank/DDBJ databases">
        <authorList>
            <person name="Amaro Gonzalez C."/>
        </authorList>
    </citation>
    <scope>NUCLEOTIDE SEQUENCE</scope>
</reference>
<dbReference type="EMBL" id="GBXM01093000">
    <property type="protein sequence ID" value="JAH15577.1"/>
    <property type="molecule type" value="Transcribed_RNA"/>
</dbReference>
<name>A0A0E9QGF1_ANGAN</name>
<reference evidence="1" key="2">
    <citation type="journal article" date="2015" name="Fish Shellfish Immunol.">
        <title>Early steps in the European eel (Anguilla anguilla)-Vibrio vulnificus interaction in the gills: Role of the RtxA13 toxin.</title>
        <authorList>
            <person name="Callol A."/>
            <person name="Pajuelo D."/>
            <person name="Ebbesson L."/>
            <person name="Teles M."/>
            <person name="MacKenzie S."/>
            <person name="Amaro C."/>
        </authorList>
    </citation>
    <scope>NUCLEOTIDE SEQUENCE</scope>
</reference>
<proteinExistence type="predicted"/>
<protein>
    <submittedName>
        <fullName evidence="1">Uncharacterized protein</fullName>
    </submittedName>
</protein>
<evidence type="ECO:0000313" key="1">
    <source>
        <dbReference type="EMBL" id="JAH15577.1"/>
    </source>
</evidence>
<dbReference type="AlphaFoldDB" id="A0A0E9QGF1"/>
<organism evidence="1">
    <name type="scientific">Anguilla anguilla</name>
    <name type="common">European freshwater eel</name>
    <name type="synonym">Muraena anguilla</name>
    <dbReference type="NCBI Taxonomy" id="7936"/>
    <lineage>
        <taxon>Eukaryota</taxon>
        <taxon>Metazoa</taxon>
        <taxon>Chordata</taxon>
        <taxon>Craniata</taxon>
        <taxon>Vertebrata</taxon>
        <taxon>Euteleostomi</taxon>
        <taxon>Actinopterygii</taxon>
        <taxon>Neopterygii</taxon>
        <taxon>Teleostei</taxon>
        <taxon>Anguilliformes</taxon>
        <taxon>Anguillidae</taxon>
        <taxon>Anguilla</taxon>
    </lineage>
</organism>
<accession>A0A0E9QGF1</accession>